<dbReference type="InterPro" id="IPR027417">
    <property type="entry name" value="P-loop_NTPase"/>
</dbReference>
<evidence type="ECO:0008006" key="13">
    <source>
        <dbReference type="Google" id="ProtNLM"/>
    </source>
</evidence>
<dbReference type="PANTHER" id="PTHR47964">
    <property type="entry name" value="ATP-DEPENDENT DNA HELICASE HOMOLOG RECG, CHLOROPLASTIC"/>
    <property type="match status" value="1"/>
</dbReference>
<keyword evidence="5" id="KW-0067">ATP-binding</keyword>
<dbReference type="PROSITE" id="PS51194">
    <property type="entry name" value="HELICASE_CTER"/>
    <property type="match status" value="1"/>
</dbReference>
<dbReference type="SMART" id="SM00479">
    <property type="entry name" value="EXOIII"/>
    <property type="match status" value="1"/>
</dbReference>
<evidence type="ECO:0000256" key="4">
    <source>
        <dbReference type="ARBA" id="ARBA00022806"/>
    </source>
</evidence>
<feature type="region of interest" description="Disordered" evidence="8">
    <location>
        <begin position="478"/>
        <end position="516"/>
    </location>
</feature>
<evidence type="ECO:0000313" key="12">
    <source>
        <dbReference type="Proteomes" id="UP001244341"/>
    </source>
</evidence>
<proteinExistence type="predicted"/>
<organism evidence="11 12">
    <name type="scientific">Tetradesmus obliquus</name>
    <name type="common">Green alga</name>
    <name type="synonym">Acutodesmus obliquus</name>
    <dbReference type="NCBI Taxonomy" id="3088"/>
    <lineage>
        <taxon>Eukaryota</taxon>
        <taxon>Viridiplantae</taxon>
        <taxon>Chlorophyta</taxon>
        <taxon>core chlorophytes</taxon>
        <taxon>Chlorophyceae</taxon>
        <taxon>CS clade</taxon>
        <taxon>Sphaeropleales</taxon>
        <taxon>Scenedesmaceae</taxon>
        <taxon>Tetradesmus</taxon>
    </lineage>
</organism>
<keyword evidence="1" id="KW-0547">Nucleotide-binding</keyword>
<evidence type="ECO:0000256" key="8">
    <source>
        <dbReference type="SAM" id="MobiDB-lite"/>
    </source>
</evidence>
<dbReference type="EMBL" id="CP126218">
    <property type="protein sequence ID" value="WIA19703.1"/>
    <property type="molecule type" value="Genomic_DNA"/>
</dbReference>
<dbReference type="PANTHER" id="PTHR47964:SF1">
    <property type="entry name" value="ATP-DEPENDENT DNA HELICASE HOMOLOG RECG, CHLOROPLASTIC"/>
    <property type="match status" value="1"/>
</dbReference>
<dbReference type="Pfam" id="PF00270">
    <property type="entry name" value="DEAD"/>
    <property type="match status" value="1"/>
</dbReference>
<protein>
    <recommendedName>
        <fullName evidence="13">DNA helicase</fullName>
    </recommendedName>
</protein>
<dbReference type="CDD" id="cd06127">
    <property type="entry name" value="DEDDh"/>
    <property type="match status" value="1"/>
</dbReference>
<dbReference type="InterPro" id="IPR014001">
    <property type="entry name" value="Helicase_ATP-bd"/>
</dbReference>
<sequence>MLAAIATEGINSRHQQQAAGGIESLPQWSEWGDAQLLAAWQAAVAELPAAVEALKAVSFEGPVKLVCFDLETCTNIQPVDITELAAATVDATFAPAKCLNSDPHTFASLVSPLTMITPEASNITGITWGGNQLQHQPPLPVVLLDWVRWLQQQCASAPGGSSTLVLMGHNIKSFDLPALRNWAGALQQPLLEQLLQHPTAKQAKSNAQPLHAYWPCIDTLIVARKLKAYYNNAQKAGVILDSSVDCVLQQISGENGTQLQKLRETFRFEANQAHRALADVLVNLQVFTKQQCEKLAAAGLNNMLQVLTYAPKIEAYADAIRVSSAAAATAGSGSSSWAKLLQGDASSSDDEGGSAAEGQYVNLLGRVVAARPPASWNGNAVWSAAYEVPAHPPEAGPLYLKISHFEFGGWGQRSMQAASAGYKEAKQAAAQQQQVLLTGKVRLASGDRWSTVGGFDCSWENQGTMTVEYLAAAGADASSPSSSSSSIDSDGPTAAAAAGEPAGPPSSSSSSSSGGSMLLPSYKTVKELKSNDWRPSSSRRGIIDRALDTVRAAPNQGELLPPELLVQYGLPDFFTALQGLHKPADMDAHVAARRRLAFQELLLVQMAQLLERYWLQRNMQGPCSAAGAVVAAAAAAPTLAPVSEAAADASSSQDEAPQAGTAAKKRGRPKSPAAAAAAEDQPEVQAAAAAAAAAPLQQQQQQQQGGSTAYIIPESAASIVETAKQQLPYQLTPDQQSSLSEVLADLAKPQAMLRLLQGDVGCGKTVVAVMACLAVRQAGYQALLLAPTELLASQHLATLNFIAERLPLSLRPRIELLTGSLANKEKAGVKARLAAGEVDLLVATQAALWLKGGWSKLALVVVDEQHKFGVKQRERLLQGLSVPPHMLLMSATPIPRTLALVQYGGLVLSTIASMPPGRSRVATQVVVDAEEAREQVYAAIREELATGGRVYIVCPLVSESSSDALAGVKAAEEEHERLVSSRVFDAHGCGLLHGKMKQQEKEAVLTKFNSGETPVLISSTVVEVGIDEPEASVMLVENAERFGLAQLHQLRGRVGRGSRPSRCFLIAPAAGSSESAAAAAKRLRVLERSHNGLVIAQADLEIRGPGDVWGTKQSGKSSVFSSLTWQELEASPQLLDHARAAAAALLPQLGSSPQLKAAMLAYNLMQLREGGQLPMLREGVSGV</sequence>
<dbReference type="InterPro" id="IPR011545">
    <property type="entry name" value="DEAD/DEAH_box_helicase_dom"/>
</dbReference>
<feature type="domain" description="Helicase ATP-binding" evidence="9">
    <location>
        <begin position="745"/>
        <end position="911"/>
    </location>
</feature>
<evidence type="ECO:0000259" key="9">
    <source>
        <dbReference type="PROSITE" id="PS51192"/>
    </source>
</evidence>
<evidence type="ECO:0000313" key="11">
    <source>
        <dbReference type="EMBL" id="WIA19703.1"/>
    </source>
</evidence>
<dbReference type="InterPro" id="IPR045562">
    <property type="entry name" value="RecG_dom3_C"/>
</dbReference>
<keyword evidence="7" id="KW-0234">DNA repair</keyword>
<dbReference type="SUPFAM" id="SSF52540">
    <property type="entry name" value="P-loop containing nucleoside triphosphate hydrolases"/>
    <property type="match status" value="2"/>
</dbReference>
<keyword evidence="2" id="KW-0227">DNA damage</keyword>
<feature type="compositionally biased region" description="Low complexity" evidence="8">
    <location>
        <begin position="645"/>
        <end position="659"/>
    </location>
</feature>
<dbReference type="InterPro" id="IPR013520">
    <property type="entry name" value="Ribonucl_H"/>
</dbReference>
<name>A0ABY8UGA4_TETOB</name>
<dbReference type="InterPro" id="IPR036397">
    <property type="entry name" value="RNaseH_sf"/>
</dbReference>
<evidence type="ECO:0000256" key="6">
    <source>
        <dbReference type="ARBA" id="ARBA00023125"/>
    </source>
</evidence>
<evidence type="ECO:0000256" key="2">
    <source>
        <dbReference type="ARBA" id="ARBA00022763"/>
    </source>
</evidence>
<dbReference type="SMART" id="SM00487">
    <property type="entry name" value="DEXDc"/>
    <property type="match status" value="1"/>
</dbReference>
<dbReference type="Gene3D" id="3.30.420.10">
    <property type="entry name" value="Ribonuclease H-like superfamily/Ribonuclease H"/>
    <property type="match status" value="1"/>
</dbReference>
<reference evidence="11 12" key="1">
    <citation type="submission" date="2023-05" db="EMBL/GenBank/DDBJ databases">
        <title>A 100% complete, gapless, phased diploid assembly of the Scenedesmus obliquus UTEX 3031 genome.</title>
        <authorList>
            <person name="Biondi T.C."/>
            <person name="Hanschen E.R."/>
            <person name="Kwon T."/>
            <person name="Eng W."/>
            <person name="Kruse C.P.S."/>
            <person name="Koehler S.I."/>
            <person name="Kunde Y."/>
            <person name="Gleasner C.D."/>
            <person name="You Mak K.T."/>
            <person name="Polle J."/>
            <person name="Hovde B.T."/>
            <person name="Starkenburg S.R."/>
        </authorList>
    </citation>
    <scope>NUCLEOTIDE SEQUENCE [LARGE SCALE GENOMIC DNA]</scope>
    <source>
        <strain evidence="11 12">DOE0152z</strain>
    </source>
</reference>
<dbReference type="SMART" id="SM00490">
    <property type="entry name" value="HELICc"/>
    <property type="match status" value="1"/>
</dbReference>
<keyword evidence="6" id="KW-0238">DNA-binding</keyword>
<dbReference type="InterPro" id="IPR001650">
    <property type="entry name" value="Helicase_C-like"/>
</dbReference>
<evidence type="ECO:0000259" key="10">
    <source>
        <dbReference type="PROSITE" id="PS51194"/>
    </source>
</evidence>
<dbReference type="Pfam" id="PF19833">
    <property type="entry name" value="RecG_dom3_C"/>
    <property type="match status" value="1"/>
</dbReference>
<evidence type="ECO:0000256" key="3">
    <source>
        <dbReference type="ARBA" id="ARBA00022801"/>
    </source>
</evidence>
<evidence type="ECO:0000256" key="7">
    <source>
        <dbReference type="ARBA" id="ARBA00023204"/>
    </source>
</evidence>
<evidence type="ECO:0000256" key="1">
    <source>
        <dbReference type="ARBA" id="ARBA00022741"/>
    </source>
</evidence>
<accession>A0ABY8UGA4</accession>
<keyword evidence="4" id="KW-0347">Helicase</keyword>
<gene>
    <name evidence="11" type="ORF">OEZ85_005629</name>
</gene>
<feature type="region of interest" description="Disordered" evidence="8">
    <location>
        <begin position="645"/>
        <end position="681"/>
    </location>
</feature>
<feature type="domain" description="Helicase C-terminal" evidence="10">
    <location>
        <begin position="932"/>
        <end position="1101"/>
    </location>
</feature>
<dbReference type="PROSITE" id="PS51192">
    <property type="entry name" value="HELICASE_ATP_BIND_1"/>
    <property type="match status" value="1"/>
</dbReference>
<evidence type="ECO:0000256" key="5">
    <source>
        <dbReference type="ARBA" id="ARBA00022840"/>
    </source>
</evidence>
<dbReference type="InterPro" id="IPR012337">
    <property type="entry name" value="RNaseH-like_sf"/>
</dbReference>
<keyword evidence="12" id="KW-1185">Reference proteome</keyword>
<dbReference type="InterPro" id="IPR047112">
    <property type="entry name" value="RecG/Mfd"/>
</dbReference>
<dbReference type="SUPFAM" id="SSF53098">
    <property type="entry name" value="Ribonuclease H-like"/>
    <property type="match status" value="1"/>
</dbReference>
<dbReference type="Pfam" id="PF00271">
    <property type="entry name" value="Helicase_C"/>
    <property type="match status" value="1"/>
</dbReference>
<dbReference type="Proteomes" id="UP001244341">
    <property type="component" value="Chromosome 11b"/>
</dbReference>
<keyword evidence="3" id="KW-0378">Hydrolase</keyword>
<dbReference type="Gene3D" id="3.40.50.300">
    <property type="entry name" value="P-loop containing nucleotide triphosphate hydrolases"/>
    <property type="match status" value="2"/>
</dbReference>